<dbReference type="InterPro" id="IPR013325">
    <property type="entry name" value="RNA_pol_sigma_r2"/>
</dbReference>
<dbReference type="InterPro" id="IPR013324">
    <property type="entry name" value="RNA_pol_sigma_r3/r4-like"/>
</dbReference>
<sequence>MAEPDPPADHPPADDEYAAGESAAADRRATARLVRAAQRGDTLAMNDLLDELAPFVGRICAPIALDDGPDAAQEALMIVFRGLRGLKEPAAVYGWVRTVAAREAVRVAKRAARAVPAELAELPAPGDPQLGADIRDVLTRLSPEHRAVLVLRDLEGLDERTAAERLGLRVGTVKSRLHRARDTFRKAWSA</sequence>
<dbReference type="InterPro" id="IPR014284">
    <property type="entry name" value="RNA_pol_sigma-70_dom"/>
</dbReference>
<evidence type="ECO:0000259" key="7">
    <source>
        <dbReference type="Pfam" id="PF08281"/>
    </source>
</evidence>
<keyword evidence="2" id="KW-0805">Transcription regulation</keyword>
<dbReference type="InterPro" id="IPR039425">
    <property type="entry name" value="RNA_pol_sigma-70-like"/>
</dbReference>
<dbReference type="AlphaFoldDB" id="A0A9W4DVP8"/>
<dbReference type="InterPro" id="IPR036388">
    <property type="entry name" value="WH-like_DNA-bd_sf"/>
</dbReference>
<dbReference type="PANTHER" id="PTHR43133:SF8">
    <property type="entry name" value="RNA POLYMERASE SIGMA FACTOR HI_1459-RELATED"/>
    <property type="match status" value="1"/>
</dbReference>
<keyword evidence="4" id="KW-0238">DNA-binding</keyword>
<dbReference type="InterPro" id="IPR013249">
    <property type="entry name" value="RNA_pol_sigma70_r4_t2"/>
</dbReference>
<dbReference type="GO" id="GO:0003677">
    <property type="term" value="F:DNA binding"/>
    <property type="evidence" value="ECO:0007669"/>
    <property type="project" value="UniProtKB-KW"/>
</dbReference>
<dbReference type="Gene3D" id="1.10.1740.10">
    <property type="match status" value="1"/>
</dbReference>
<feature type="region of interest" description="Disordered" evidence="6">
    <location>
        <begin position="1"/>
        <end position="24"/>
    </location>
</feature>
<keyword evidence="5" id="KW-0804">Transcription</keyword>
<name>A0A9W4DVP8_9ACTN</name>
<evidence type="ECO:0000256" key="3">
    <source>
        <dbReference type="ARBA" id="ARBA00023082"/>
    </source>
</evidence>
<protein>
    <submittedName>
        <fullName evidence="8">RNA polymerase subunit sigma-24</fullName>
    </submittedName>
</protein>
<evidence type="ECO:0000313" key="8">
    <source>
        <dbReference type="EMBL" id="CAG6396885.1"/>
    </source>
</evidence>
<dbReference type="NCBIfam" id="TIGR02937">
    <property type="entry name" value="sigma70-ECF"/>
    <property type="match status" value="1"/>
</dbReference>
<dbReference type="GO" id="GO:0016987">
    <property type="term" value="F:sigma factor activity"/>
    <property type="evidence" value="ECO:0007669"/>
    <property type="project" value="UniProtKB-KW"/>
</dbReference>
<accession>A0A9W4DVP8</accession>
<comment type="caution">
    <text evidence="8">The sequence shown here is derived from an EMBL/GenBank/DDBJ whole genome shotgun (WGS) entry which is preliminary data.</text>
</comment>
<comment type="similarity">
    <text evidence="1">Belongs to the sigma-70 factor family. ECF subfamily.</text>
</comment>
<evidence type="ECO:0000256" key="5">
    <source>
        <dbReference type="ARBA" id="ARBA00023163"/>
    </source>
</evidence>
<feature type="domain" description="RNA polymerase sigma factor 70 region 4 type 2" evidence="7">
    <location>
        <begin position="134"/>
        <end position="181"/>
    </location>
</feature>
<keyword evidence="9" id="KW-1185">Reference proteome</keyword>
<proteinExistence type="inferred from homology"/>
<dbReference type="SUPFAM" id="SSF88659">
    <property type="entry name" value="Sigma3 and sigma4 domains of RNA polymerase sigma factors"/>
    <property type="match status" value="1"/>
</dbReference>
<dbReference type="PANTHER" id="PTHR43133">
    <property type="entry name" value="RNA POLYMERASE ECF-TYPE SIGMA FACTO"/>
    <property type="match status" value="1"/>
</dbReference>
<evidence type="ECO:0000256" key="2">
    <source>
        <dbReference type="ARBA" id="ARBA00023015"/>
    </source>
</evidence>
<evidence type="ECO:0000256" key="4">
    <source>
        <dbReference type="ARBA" id="ARBA00023125"/>
    </source>
</evidence>
<evidence type="ECO:0000256" key="6">
    <source>
        <dbReference type="SAM" id="MobiDB-lite"/>
    </source>
</evidence>
<dbReference type="Proteomes" id="UP001152519">
    <property type="component" value="Unassembled WGS sequence"/>
</dbReference>
<gene>
    <name evidence="8" type="ORF">SCOCK_480055</name>
</gene>
<dbReference type="GO" id="GO:0006352">
    <property type="term" value="P:DNA-templated transcription initiation"/>
    <property type="evidence" value="ECO:0007669"/>
    <property type="project" value="InterPro"/>
</dbReference>
<dbReference type="SUPFAM" id="SSF88946">
    <property type="entry name" value="Sigma2 domain of RNA polymerase sigma factors"/>
    <property type="match status" value="1"/>
</dbReference>
<reference evidence="8" key="1">
    <citation type="submission" date="2021-05" db="EMBL/GenBank/DDBJ databases">
        <authorList>
            <person name="Arsene-Ploetze F."/>
        </authorList>
    </citation>
    <scope>NUCLEOTIDE SEQUENCE</scope>
    <source>
        <strain evidence="8">DSM 42138</strain>
    </source>
</reference>
<dbReference type="Pfam" id="PF08281">
    <property type="entry name" value="Sigma70_r4_2"/>
    <property type="match status" value="1"/>
</dbReference>
<dbReference type="EMBL" id="CAJSLV010000079">
    <property type="protein sequence ID" value="CAG6396885.1"/>
    <property type="molecule type" value="Genomic_DNA"/>
</dbReference>
<evidence type="ECO:0000313" key="9">
    <source>
        <dbReference type="Proteomes" id="UP001152519"/>
    </source>
</evidence>
<organism evidence="8 9">
    <name type="scientific">Actinacidiphila cocklensis</name>
    <dbReference type="NCBI Taxonomy" id="887465"/>
    <lineage>
        <taxon>Bacteria</taxon>
        <taxon>Bacillati</taxon>
        <taxon>Actinomycetota</taxon>
        <taxon>Actinomycetes</taxon>
        <taxon>Kitasatosporales</taxon>
        <taxon>Streptomycetaceae</taxon>
        <taxon>Actinacidiphila</taxon>
    </lineage>
</organism>
<dbReference type="Gene3D" id="1.10.10.10">
    <property type="entry name" value="Winged helix-like DNA-binding domain superfamily/Winged helix DNA-binding domain"/>
    <property type="match status" value="1"/>
</dbReference>
<evidence type="ECO:0000256" key="1">
    <source>
        <dbReference type="ARBA" id="ARBA00010641"/>
    </source>
</evidence>
<keyword evidence="3" id="KW-0731">Sigma factor</keyword>
<dbReference type="CDD" id="cd06171">
    <property type="entry name" value="Sigma70_r4"/>
    <property type="match status" value="1"/>
</dbReference>